<evidence type="ECO:0000256" key="1">
    <source>
        <dbReference type="SAM" id="MobiDB-lite"/>
    </source>
</evidence>
<protein>
    <submittedName>
        <fullName evidence="2">Uncharacterized protein</fullName>
    </submittedName>
</protein>
<evidence type="ECO:0000313" key="3">
    <source>
        <dbReference type="Proteomes" id="UP000799766"/>
    </source>
</evidence>
<dbReference type="AlphaFoldDB" id="A0A6A6NPF2"/>
<feature type="region of interest" description="Disordered" evidence="1">
    <location>
        <begin position="1"/>
        <end position="39"/>
    </location>
</feature>
<accession>A0A6A6NPF2</accession>
<dbReference type="EMBL" id="MU001699">
    <property type="protein sequence ID" value="KAF2453163.1"/>
    <property type="molecule type" value="Genomic_DNA"/>
</dbReference>
<sequence length="88" mass="9836">MWCRRPAHAGPRAGLVSQQPLSRAARPPRKQKTAQATPLCDAAPRRTYDEHATYPTYRACVGACAWQTCGRRARLRATLHRPRRGGIT</sequence>
<evidence type="ECO:0000313" key="2">
    <source>
        <dbReference type="EMBL" id="KAF2453163.1"/>
    </source>
</evidence>
<reference evidence="2" key="1">
    <citation type="journal article" date="2020" name="Stud. Mycol.">
        <title>101 Dothideomycetes genomes: a test case for predicting lifestyles and emergence of pathogens.</title>
        <authorList>
            <person name="Haridas S."/>
            <person name="Albert R."/>
            <person name="Binder M."/>
            <person name="Bloem J."/>
            <person name="Labutti K."/>
            <person name="Salamov A."/>
            <person name="Andreopoulos B."/>
            <person name="Baker S."/>
            <person name="Barry K."/>
            <person name="Bills G."/>
            <person name="Bluhm B."/>
            <person name="Cannon C."/>
            <person name="Castanera R."/>
            <person name="Culley D."/>
            <person name="Daum C."/>
            <person name="Ezra D."/>
            <person name="Gonzalez J."/>
            <person name="Henrissat B."/>
            <person name="Kuo A."/>
            <person name="Liang C."/>
            <person name="Lipzen A."/>
            <person name="Lutzoni F."/>
            <person name="Magnuson J."/>
            <person name="Mondo S."/>
            <person name="Nolan M."/>
            <person name="Ohm R."/>
            <person name="Pangilinan J."/>
            <person name="Park H.-J."/>
            <person name="Ramirez L."/>
            <person name="Alfaro M."/>
            <person name="Sun H."/>
            <person name="Tritt A."/>
            <person name="Yoshinaga Y."/>
            <person name="Zwiers L.-H."/>
            <person name="Turgeon B."/>
            <person name="Goodwin S."/>
            <person name="Spatafora J."/>
            <person name="Crous P."/>
            <person name="Grigoriev I."/>
        </authorList>
    </citation>
    <scope>NUCLEOTIDE SEQUENCE</scope>
    <source>
        <strain evidence="2">ATCC 16933</strain>
    </source>
</reference>
<dbReference type="Proteomes" id="UP000799766">
    <property type="component" value="Unassembled WGS sequence"/>
</dbReference>
<gene>
    <name evidence="2" type="ORF">BDY21DRAFT_356698</name>
</gene>
<name>A0A6A6NPF2_9PEZI</name>
<keyword evidence="3" id="KW-1185">Reference proteome</keyword>
<organism evidence="2 3">
    <name type="scientific">Lineolata rhizophorae</name>
    <dbReference type="NCBI Taxonomy" id="578093"/>
    <lineage>
        <taxon>Eukaryota</taxon>
        <taxon>Fungi</taxon>
        <taxon>Dikarya</taxon>
        <taxon>Ascomycota</taxon>
        <taxon>Pezizomycotina</taxon>
        <taxon>Dothideomycetes</taxon>
        <taxon>Dothideomycetes incertae sedis</taxon>
        <taxon>Lineolatales</taxon>
        <taxon>Lineolataceae</taxon>
        <taxon>Lineolata</taxon>
    </lineage>
</organism>
<proteinExistence type="predicted"/>